<reference evidence="1" key="1">
    <citation type="submission" date="2006-10" db="EMBL/GenBank/DDBJ databases">
        <title>Sequence variations of env signal peptide alleles in different clinical stages of HIV infection.</title>
        <authorList>
            <person name="Franco O.L."/>
            <person name="Silva J.X."/>
            <person name="Kanzaki L."/>
            <person name="Araganaz E.R."/>
        </authorList>
    </citation>
    <scope>NUCLEOTIDE SEQUENCE</scope>
    <source>
        <strain evidence="1">P113824</strain>
    </source>
</reference>
<dbReference type="EMBL" id="EF091053">
    <property type="protein sequence ID" value="ABK92089.1"/>
    <property type="molecule type" value="Genomic_DNA"/>
</dbReference>
<protein>
    <submittedName>
        <fullName evidence="1">Truncated envelope glycoprotein</fullName>
    </submittedName>
</protein>
<keyword evidence="1" id="KW-0261">Viral envelope protein</keyword>
<name>A1E0K7_HV1</name>
<evidence type="ECO:0000313" key="1">
    <source>
        <dbReference type="EMBL" id="ABK92089.1"/>
    </source>
</evidence>
<keyword evidence="1" id="KW-0946">Virion</keyword>
<sequence>MRVKEKYQHLWRWGWKWAPCSLGY</sequence>
<organism evidence="1">
    <name type="scientific">Human immunodeficiency virus type 1</name>
    <name type="common">HIV-1</name>
    <dbReference type="NCBI Taxonomy" id="11676"/>
    <lineage>
        <taxon>Viruses</taxon>
        <taxon>Riboviria</taxon>
        <taxon>Pararnavirae</taxon>
        <taxon>Artverviricota</taxon>
        <taxon>Revtraviricetes</taxon>
        <taxon>Ortervirales</taxon>
        <taxon>Retroviridae</taxon>
        <taxon>Orthoretrovirinae</taxon>
        <taxon>Lentivirus</taxon>
        <taxon>Lentivirus humimdef1</taxon>
    </lineage>
</organism>
<organismHost>
    <name type="scientific">Homo sapiens</name>
    <name type="common">Human</name>
    <dbReference type="NCBI Taxonomy" id="9606"/>
</organismHost>
<dbReference type="GO" id="GO:0019031">
    <property type="term" value="C:viral envelope"/>
    <property type="evidence" value="ECO:0007669"/>
    <property type="project" value="UniProtKB-KW"/>
</dbReference>
<proteinExistence type="predicted"/>
<gene>
    <name evidence="1" type="primary">env</name>
</gene>
<accession>A1E0K7</accession>